<protein>
    <recommendedName>
        <fullName evidence="10">Cytochrome P450</fullName>
    </recommendedName>
</protein>
<dbReference type="InterPro" id="IPR002401">
    <property type="entry name" value="Cyt_P450_E_grp-I"/>
</dbReference>
<keyword evidence="3 7" id="KW-0479">Metal-binding</keyword>
<evidence type="ECO:0000256" key="4">
    <source>
        <dbReference type="ARBA" id="ARBA00023002"/>
    </source>
</evidence>
<dbReference type="PRINTS" id="PR00385">
    <property type="entry name" value="P450"/>
</dbReference>
<dbReference type="InterPro" id="IPR017972">
    <property type="entry name" value="Cyt_P450_CS"/>
</dbReference>
<keyword evidence="2 7" id="KW-0349">Heme</keyword>
<organism evidence="9">
    <name type="scientific">Eucalyptus grandis</name>
    <name type="common">Flooded gum</name>
    <dbReference type="NCBI Taxonomy" id="71139"/>
    <lineage>
        <taxon>Eukaryota</taxon>
        <taxon>Viridiplantae</taxon>
        <taxon>Streptophyta</taxon>
        <taxon>Embryophyta</taxon>
        <taxon>Tracheophyta</taxon>
        <taxon>Spermatophyta</taxon>
        <taxon>Magnoliopsida</taxon>
        <taxon>eudicotyledons</taxon>
        <taxon>Gunneridae</taxon>
        <taxon>Pentapetalae</taxon>
        <taxon>rosids</taxon>
        <taxon>malvids</taxon>
        <taxon>Myrtales</taxon>
        <taxon>Myrtaceae</taxon>
        <taxon>Myrtoideae</taxon>
        <taxon>Eucalypteae</taxon>
        <taxon>Eucalyptus</taxon>
    </lineage>
</organism>
<evidence type="ECO:0000256" key="6">
    <source>
        <dbReference type="ARBA" id="ARBA00023033"/>
    </source>
</evidence>
<keyword evidence="5 7" id="KW-0408">Iron</keyword>
<dbReference type="InterPro" id="IPR050651">
    <property type="entry name" value="Plant_Cytochrome_P450_Monoox"/>
</dbReference>
<dbReference type="KEGG" id="egr:104418788"/>
<dbReference type="GO" id="GO:0020037">
    <property type="term" value="F:heme binding"/>
    <property type="evidence" value="ECO:0007669"/>
    <property type="project" value="InterPro"/>
</dbReference>
<dbReference type="PANTHER" id="PTHR47947:SF8">
    <property type="entry name" value="CYTOCHROME P450 82C4-LIKE"/>
    <property type="match status" value="1"/>
</dbReference>
<evidence type="ECO:0000256" key="5">
    <source>
        <dbReference type="ARBA" id="ARBA00023004"/>
    </source>
</evidence>
<dbReference type="SUPFAM" id="SSF48264">
    <property type="entry name" value="Cytochrome P450"/>
    <property type="match status" value="1"/>
</dbReference>
<name>A0A059AN65_EUCGR</name>
<accession>A0A059AN65</accession>
<sequence length="524" mass="59301">MELLSLDLQKIGLAVLLVIIYLSASLHRSKRSNKRGQTLPEAAGAWPLFGHLHLLGPNKLLHRILAAMANQYGPAFSIRLGIHQVLVVSNWEVAKECFTSNDRVFPTRPRSLSVKLMGYDHAMFGFAPYGPYWRGMRKLAVVELLSNHRLDLLKHVRDAETNLFVKGLYEKWLSNGENPVTVEMEKNFGHVAMNITVRMVAGKRYLSGNEGDEEESSRCRKALGDFFHLVGEFMVSDAIPFLGWLDVLRGRVAEMKRTAKELDWVLGRWVEEHRKRRAVAKVEDDEQDFIHFMLSATELEEGKYSVQEADTIVKATCLSVILGGNDTTVLTLTWALSLLLNNPHSLERAQDELDVQVGKHRQVEESDIKNLTYLQAVVKETLRLYPVLPLSVQREAMEDCIVAGFHVPAGTRLMVNLWKLQRDPRVWSRASEFQPERFLTDHVHVDVRGQSFEYIPFGTGRRMCPGVSFGLQVVQLILARLLHAFKLERVSGAEVDMSESPGLTMPRATPLEAVLTPRLPATCY</sequence>
<dbReference type="OrthoDB" id="2789670at2759"/>
<evidence type="ECO:0008006" key="10">
    <source>
        <dbReference type="Google" id="ProtNLM"/>
    </source>
</evidence>
<dbReference type="Gramene" id="KCW55288">
    <property type="protein sequence ID" value="KCW55288"/>
    <property type="gene ID" value="EUGRSUZ_I01215"/>
</dbReference>
<feature type="binding site" description="axial binding residue" evidence="7">
    <location>
        <position position="464"/>
    </location>
    <ligand>
        <name>heme</name>
        <dbReference type="ChEBI" id="CHEBI:30413"/>
    </ligand>
    <ligandPart>
        <name>Fe</name>
        <dbReference type="ChEBI" id="CHEBI:18248"/>
    </ligandPart>
</feature>
<evidence type="ECO:0000256" key="3">
    <source>
        <dbReference type="ARBA" id="ARBA00022723"/>
    </source>
</evidence>
<dbReference type="PANTHER" id="PTHR47947">
    <property type="entry name" value="CYTOCHROME P450 82C3-RELATED"/>
    <property type="match status" value="1"/>
</dbReference>
<evidence type="ECO:0000256" key="1">
    <source>
        <dbReference type="ARBA" id="ARBA00010617"/>
    </source>
</evidence>
<keyword evidence="4 8" id="KW-0560">Oxidoreductase</keyword>
<dbReference type="EMBL" id="KK198761">
    <property type="protein sequence ID" value="KCW55288.1"/>
    <property type="molecule type" value="Genomic_DNA"/>
</dbReference>
<dbReference type="PRINTS" id="PR00463">
    <property type="entry name" value="EP450I"/>
</dbReference>
<dbReference type="InterPro" id="IPR001128">
    <property type="entry name" value="Cyt_P450"/>
</dbReference>
<dbReference type="PROSITE" id="PS00086">
    <property type="entry name" value="CYTOCHROME_P450"/>
    <property type="match status" value="1"/>
</dbReference>
<evidence type="ECO:0000256" key="8">
    <source>
        <dbReference type="RuleBase" id="RU000461"/>
    </source>
</evidence>
<dbReference type="Pfam" id="PF00067">
    <property type="entry name" value="p450"/>
    <property type="match status" value="1"/>
</dbReference>
<gene>
    <name evidence="9" type="ORF">EUGRSUZ_I01215</name>
</gene>
<evidence type="ECO:0000256" key="7">
    <source>
        <dbReference type="PIRSR" id="PIRSR602401-1"/>
    </source>
</evidence>
<keyword evidence="6 8" id="KW-0503">Monooxygenase</keyword>
<dbReference type="GO" id="GO:0016709">
    <property type="term" value="F:oxidoreductase activity, acting on paired donors, with incorporation or reduction of molecular oxygen, NAD(P)H as one donor, and incorporation of one atom of oxygen"/>
    <property type="evidence" value="ECO:0007669"/>
    <property type="project" value="UniProtKB-ARBA"/>
</dbReference>
<dbReference type="CDD" id="cd20654">
    <property type="entry name" value="CYP82"/>
    <property type="match status" value="1"/>
</dbReference>
<dbReference type="InParanoid" id="A0A059AN65"/>
<comment type="cofactor">
    <cofactor evidence="7">
        <name>heme</name>
        <dbReference type="ChEBI" id="CHEBI:30413"/>
    </cofactor>
</comment>
<dbReference type="OMA" id="YRMTEAD"/>
<dbReference type="GO" id="GO:0005506">
    <property type="term" value="F:iron ion binding"/>
    <property type="evidence" value="ECO:0007669"/>
    <property type="project" value="InterPro"/>
</dbReference>
<dbReference type="FunFam" id="1.10.630.10:FF:000026">
    <property type="entry name" value="Cytochrome P450 82C4"/>
    <property type="match status" value="1"/>
</dbReference>
<evidence type="ECO:0000313" key="9">
    <source>
        <dbReference type="EMBL" id="KCW55288.1"/>
    </source>
</evidence>
<dbReference type="eggNOG" id="KOG0156">
    <property type="taxonomic scope" value="Eukaryota"/>
</dbReference>
<dbReference type="Gene3D" id="1.10.630.10">
    <property type="entry name" value="Cytochrome P450"/>
    <property type="match status" value="1"/>
</dbReference>
<proteinExistence type="inferred from homology"/>
<dbReference type="AlphaFoldDB" id="A0A059AN65"/>
<dbReference type="FunCoup" id="A0A059AN65">
    <property type="interactions" value="356"/>
</dbReference>
<dbReference type="InterPro" id="IPR036396">
    <property type="entry name" value="Cyt_P450_sf"/>
</dbReference>
<evidence type="ECO:0000256" key="2">
    <source>
        <dbReference type="ARBA" id="ARBA00022617"/>
    </source>
</evidence>
<reference evidence="9" key="1">
    <citation type="submission" date="2013-07" db="EMBL/GenBank/DDBJ databases">
        <title>The genome of Eucalyptus grandis.</title>
        <authorList>
            <person name="Schmutz J."/>
            <person name="Hayes R."/>
            <person name="Myburg A."/>
            <person name="Tuskan G."/>
            <person name="Grattapaglia D."/>
            <person name="Rokhsar D.S."/>
        </authorList>
    </citation>
    <scope>NUCLEOTIDE SEQUENCE</scope>
    <source>
        <tissue evidence="9">Leaf extractions</tissue>
    </source>
</reference>
<comment type="similarity">
    <text evidence="1 8">Belongs to the cytochrome P450 family.</text>
</comment>